<evidence type="ECO:0000313" key="3">
    <source>
        <dbReference type="Proteomes" id="UP000580654"/>
    </source>
</evidence>
<organism evidence="2 3">
    <name type="scientific">Muricoccus pecuniae</name>
    <dbReference type="NCBI Taxonomy" id="693023"/>
    <lineage>
        <taxon>Bacteria</taxon>
        <taxon>Pseudomonadati</taxon>
        <taxon>Pseudomonadota</taxon>
        <taxon>Alphaproteobacteria</taxon>
        <taxon>Acetobacterales</taxon>
        <taxon>Roseomonadaceae</taxon>
        <taxon>Muricoccus</taxon>
    </lineage>
</organism>
<dbReference type="RefSeq" id="WP_184513583.1">
    <property type="nucleotide sequence ID" value="NZ_JACIJD010000002.1"/>
</dbReference>
<feature type="region of interest" description="Disordered" evidence="1">
    <location>
        <begin position="13"/>
        <end position="47"/>
    </location>
</feature>
<comment type="caution">
    <text evidence="2">The sequence shown here is derived from an EMBL/GenBank/DDBJ whole genome shotgun (WGS) entry which is preliminary data.</text>
</comment>
<gene>
    <name evidence="2" type="ORF">FHS87_000533</name>
</gene>
<reference evidence="2 3" key="1">
    <citation type="submission" date="2020-08" db="EMBL/GenBank/DDBJ databases">
        <title>Genomic Encyclopedia of Type Strains, Phase IV (KMG-IV): sequencing the most valuable type-strain genomes for metagenomic binning, comparative biology and taxonomic classification.</title>
        <authorList>
            <person name="Goeker M."/>
        </authorList>
    </citation>
    <scope>NUCLEOTIDE SEQUENCE [LARGE SCALE GENOMIC DNA]</scope>
    <source>
        <strain evidence="2 3">DSM 25622</strain>
    </source>
</reference>
<name>A0A840XUW6_9PROT</name>
<keyword evidence="3" id="KW-1185">Reference proteome</keyword>
<evidence type="ECO:0000256" key="1">
    <source>
        <dbReference type="SAM" id="MobiDB-lite"/>
    </source>
</evidence>
<feature type="compositionally biased region" description="Basic and acidic residues" evidence="1">
    <location>
        <begin position="35"/>
        <end position="47"/>
    </location>
</feature>
<sequence length="47" mass="5317">MISEDCLNVRLSDYLDRRREPNPSPPESAAEAAEEDQRAADLDAENR</sequence>
<proteinExistence type="predicted"/>
<dbReference type="EMBL" id="JACIJD010000002">
    <property type="protein sequence ID" value="MBB5692518.1"/>
    <property type="molecule type" value="Genomic_DNA"/>
</dbReference>
<dbReference type="Proteomes" id="UP000580654">
    <property type="component" value="Unassembled WGS sequence"/>
</dbReference>
<evidence type="ECO:0000313" key="2">
    <source>
        <dbReference type="EMBL" id="MBB5692518.1"/>
    </source>
</evidence>
<accession>A0A840XUW6</accession>
<dbReference type="AlphaFoldDB" id="A0A840XUW6"/>
<protein>
    <submittedName>
        <fullName evidence="2">Uncharacterized protein</fullName>
    </submittedName>
</protein>